<comment type="caution">
    <text evidence="1">The sequence shown here is derived from an EMBL/GenBank/DDBJ whole genome shotgun (WGS) entry which is preliminary data.</text>
</comment>
<dbReference type="EMBL" id="MU150323">
    <property type="protein sequence ID" value="KAF9459096.1"/>
    <property type="molecule type" value="Genomic_DNA"/>
</dbReference>
<dbReference type="AlphaFoldDB" id="A0A9P6CB35"/>
<dbReference type="Proteomes" id="UP000807353">
    <property type="component" value="Unassembled WGS sequence"/>
</dbReference>
<dbReference type="CDD" id="cd00920">
    <property type="entry name" value="Cupredoxin"/>
    <property type="match status" value="1"/>
</dbReference>
<dbReference type="InterPro" id="IPR008972">
    <property type="entry name" value="Cupredoxin"/>
</dbReference>
<dbReference type="Gene3D" id="2.60.40.420">
    <property type="entry name" value="Cupredoxins - blue copper proteins"/>
    <property type="match status" value="1"/>
</dbReference>
<keyword evidence="2" id="KW-1185">Reference proteome</keyword>
<sequence length="224" mass="22221">MSCSHQCAFVKVVQVGSTANAPGGVYQFIPPSINATKGTTITFKYTGAPGNHSITQSTFSNPCNPMPGGFDSGNVLIPANNVSVSPEWNLTITDDSKPIWFFCKQLLPAIHCSSGMVGAINAPTSGTNTFQAYQQAASKVNGPSGQGEGALVGLGASASAFPAPLTDGAALFTNNPPVGAAASGSGTGSGAAPSASGNSTNAASFASVNTFLVFSAAALGVVLA</sequence>
<evidence type="ECO:0000313" key="2">
    <source>
        <dbReference type="Proteomes" id="UP000807353"/>
    </source>
</evidence>
<dbReference type="OrthoDB" id="2331100at2759"/>
<dbReference type="PANTHER" id="PTHR34883:SF15">
    <property type="entry name" value="EXTRACELLULAR SERINE-RICH PROTEIN"/>
    <property type="match status" value="1"/>
</dbReference>
<evidence type="ECO:0000313" key="1">
    <source>
        <dbReference type="EMBL" id="KAF9459096.1"/>
    </source>
</evidence>
<organism evidence="1 2">
    <name type="scientific">Collybia nuda</name>
    <dbReference type="NCBI Taxonomy" id="64659"/>
    <lineage>
        <taxon>Eukaryota</taxon>
        <taxon>Fungi</taxon>
        <taxon>Dikarya</taxon>
        <taxon>Basidiomycota</taxon>
        <taxon>Agaricomycotina</taxon>
        <taxon>Agaricomycetes</taxon>
        <taxon>Agaricomycetidae</taxon>
        <taxon>Agaricales</taxon>
        <taxon>Tricholomatineae</taxon>
        <taxon>Clitocybaceae</taxon>
        <taxon>Collybia</taxon>
    </lineage>
</organism>
<proteinExistence type="predicted"/>
<reference evidence="1" key="1">
    <citation type="submission" date="2020-11" db="EMBL/GenBank/DDBJ databases">
        <authorList>
            <consortium name="DOE Joint Genome Institute"/>
            <person name="Ahrendt S."/>
            <person name="Riley R."/>
            <person name="Andreopoulos W."/>
            <person name="Labutti K."/>
            <person name="Pangilinan J."/>
            <person name="Ruiz-Duenas F.J."/>
            <person name="Barrasa J.M."/>
            <person name="Sanchez-Garcia M."/>
            <person name="Camarero S."/>
            <person name="Miyauchi S."/>
            <person name="Serrano A."/>
            <person name="Linde D."/>
            <person name="Babiker R."/>
            <person name="Drula E."/>
            <person name="Ayuso-Fernandez I."/>
            <person name="Pacheco R."/>
            <person name="Padilla G."/>
            <person name="Ferreira P."/>
            <person name="Barriuso J."/>
            <person name="Kellner H."/>
            <person name="Castanera R."/>
            <person name="Alfaro M."/>
            <person name="Ramirez L."/>
            <person name="Pisabarro A.G."/>
            <person name="Kuo A."/>
            <person name="Tritt A."/>
            <person name="Lipzen A."/>
            <person name="He G."/>
            <person name="Yan M."/>
            <person name="Ng V."/>
            <person name="Cullen D."/>
            <person name="Martin F."/>
            <person name="Rosso M.-N."/>
            <person name="Henrissat B."/>
            <person name="Hibbett D."/>
            <person name="Martinez A.T."/>
            <person name="Grigoriev I.V."/>
        </authorList>
    </citation>
    <scope>NUCLEOTIDE SEQUENCE</scope>
    <source>
        <strain evidence="1">CBS 247.69</strain>
    </source>
</reference>
<dbReference type="SUPFAM" id="SSF49503">
    <property type="entry name" value="Cupredoxins"/>
    <property type="match status" value="1"/>
</dbReference>
<dbReference type="InterPro" id="IPR052953">
    <property type="entry name" value="Ser-rich/MCO-related"/>
</dbReference>
<protein>
    <recommendedName>
        <fullName evidence="3">Cupredoxin</fullName>
    </recommendedName>
</protein>
<name>A0A9P6CB35_9AGAR</name>
<gene>
    <name evidence="1" type="ORF">BDZ94DRAFT_1172322</name>
</gene>
<accession>A0A9P6CB35</accession>
<dbReference type="PANTHER" id="PTHR34883">
    <property type="entry name" value="SERINE-RICH PROTEIN, PUTATIVE-RELATED-RELATED"/>
    <property type="match status" value="1"/>
</dbReference>
<evidence type="ECO:0008006" key="3">
    <source>
        <dbReference type="Google" id="ProtNLM"/>
    </source>
</evidence>